<evidence type="ECO:0000313" key="9">
    <source>
        <dbReference type="Proteomes" id="UP000220629"/>
    </source>
</evidence>
<dbReference type="InterPro" id="IPR004646">
    <property type="entry name" value="Fe-S_hydro-lyase_TtdA-typ_cat"/>
</dbReference>
<keyword evidence="3" id="KW-0479">Metal-binding</keyword>
<feature type="domain" description="Fe-S hydro-lyase tartrate dehydratase alpha-type catalytic" evidence="7">
    <location>
        <begin position="11"/>
        <end position="277"/>
    </location>
</feature>
<evidence type="ECO:0000256" key="4">
    <source>
        <dbReference type="ARBA" id="ARBA00023004"/>
    </source>
</evidence>
<gene>
    <name evidence="8" type="ORF">CRM94_26390</name>
</gene>
<evidence type="ECO:0000256" key="3">
    <source>
        <dbReference type="ARBA" id="ARBA00022723"/>
    </source>
</evidence>
<evidence type="ECO:0000256" key="2">
    <source>
        <dbReference type="ARBA" id="ARBA00022485"/>
    </source>
</evidence>
<keyword evidence="6" id="KW-0456">Lyase</keyword>
<dbReference type="Proteomes" id="UP000220629">
    <property type="component" value="Unassembled WGS sequence"/>
</dbReference>
<dbReference type="RefSeq" id="WP_098154758.1">
    <property type="nucleotide sequence ID" value="NZ_CADEWU010000023.1"/>
</dbReference>
<dbReference type="EMBL" id="PDDY01000004">
    <property type="protein sequence ID" value="PEH40237.1"/>
    <property type="molecule type" value="Genomic_DNA"/>
</dbReference>
<dbReference type="GO" id="GO:0016829">
    <property type="term" value="F:lyase activity"/>
    <property type="evidence" value="ECO:0007669"/>
    <property type="project" value="UniProtKB-KW"/>
</dbReference>
<comment type="similarity">
    <text evidence="1">Belongs to the class-I fumarase family.</text>
</comment>
<evidence type="ECO:0000256" key="5">
    <source>
        <dbReference type="ARBA" id="ARBA00023014"/>
    </source>
</evidence>
<organism evidence="8 9">
    <name type="scientific">Burkholderia gladioli</name>
    <name type="common">Pseudomonas marginata</name>
    <name type="synonym">Phytomonas marginata</name>
    <dbReference type="NCBI Taxonomy" id="28095"/>
    <lineage>
        <taxon>Bacteria</taxon>
        <taxon>Pseudomonadati</taxon>
        <taxon>Pseudomonadota</taxon>
        <taxon>Betaproteobacteria</taxon>
        <taxon>Burkholderiales</taxon>
        <taxon>Burkholderiaceae</taxon>
        <taxon>Burkholderia</taxon>
    </lineage>
</organism>
<sequence length="291" mass="31430">MAIDSATLRRVTAQLYERSLKTIPDDTRAFLADAAERETSPTGRATLRILVESADGARRDDSLVCSDVGIPTYSVKIGTRVRFDGPVRAAIRDGFADLAASISPPILKMVTNPLTHERGHAGKDMPIVSFDVIDDAEHVDIVCSPKAMGTGRWEAIEAFVYPSHAQIERFVLDAMLRAGSQPCLPLVIGVGIGGTFDYAARLAKEQMMRPFGRANPEPMLAAMERRLLDAVNAMGFGPMGTGGDTTAMAVHIDYAASHGFVPVAVCFNCWINRRTAARIHGDGRVEFLEGA</sequence>
<comment type="caution">
    <text evidence="8">The sequence shown here is derived from an EMBL/GenBank/DDBJ whole genome shotgun (WGS) entry which is preliminary data.</text>
</comment>
<name>A0A2A7S996_BURGA</name>
<dbReference type="PANTHER" id="PTHR43351">
    <property type="entry name" value="L(+)-TARTRATE DEHYDRATASE SUBUNIT BETA"/>
    <property type="match status" value="1"/>
</dbReference>
<keyword evidence="4" id="KW-0408">Iron</keyword>
<evidence type="ECO:0000259" key="7">
    <source>
        <dbReference type="Pfam" id="PF05681"/>
    </source>
</evidence>
<keyword evidence="5" id="KW-0411">Iron-sulfur</keyword>
<proteinExistence type="inferred from homology"/>
<protein>
    <submittedName>
        <fullName evidence="8">Fumarate hydratase</fullName>
    </submittedName>
</protein>
<accession>A0A2A7S996</accession>
<evidence type="ECO:0000256" key="6">
    <source>
        <dbReference type="ARBA" id="ARBA00023239"/>
    </source>
</evidence>
<dbReference type="GO" id="GO:0051539">
    <property type="term" value="F:4 iron, 4 sulfur cluster binding"/>
    <property type="evidence" value="ECO:0007669"/>
    <property type="project" value="UniProtKB-KW"/>
</dbReference>
<dbReference type="AlphaFoldDB" id="A0A2A7S996"/>
<dbReference type="NCBIfam" id="TIGR00722">
    <property type="entry name" value="ttdA_fumA_fumB"/>
    <property type="match status" value="1"/>
</dbReference>
<evidence type="ECO:0000256" key="1">
    <source>
        <dbReference type="ARBA" id="ARBA00008876"/>
    </source>
</evidence>
<dbReference type="Pfam" id="PF05681">
    <property type="entry name" value="Fumerase"/>
    <property type="match status" value="1"/>
</dbReference>
<dbReference type="GO" id="GO:0046872">
    <property type="term" value="F:metal ion binding"/>
    <property type="evidence" value="ECO:0007669"/>
    <property type="project" value="UniProtKB-KW"/>
</dbReference>
<keyword evidence="2" id="KW-0004">4Fe-4S</keyword>
<evidence type="ECO:0000313" key="8">
    <source>
        <dbReference type="EMBL" id="PEH40237.1"/>
    </source>
</evidence>
<reference evidence="9" key="1">
    <citation type="submission" date="2017-09" db="EMBL/GenBank/DDBJ databases">
        <title>FDA dAtabase for Regulatory Grade micrObial Sequences (FDA-ARGOS): Supporting development and validation of Infectious Disease Dx tests.</title>
        <authorList>
            <person name="Minogue T."/>
            <person name="Wolcott M."/>
            <person name="Wasieloski L."/>
            <person name="Aguilar W."/>
            <person name="Moore D."/>
            <person name="Tallon L."/>
            <person name="Sadzewicz L."/>
            <person name="Ott S."/>
            <person name="Zhao X."/>
            <person name="Nagaraj S."/>
            <person name="Vavikolanu K."/>
            <person name="Aluvathingal J."/>
            <person name="Nadendla S."/>
            <person name="Sichtig H."/>
        </authorList>
    </citation>
    <scope>NUCLEOTIDE SEQUENCE [LARGE SCALE GENOMIC DNA]</scope>
    <source>
        <strain evidence="9">FDAARGOS_390</strain>
    </source>
</reference>
<dbReference type="PANTHER" id="PTHR43351:SF2">
    <property type="entry name" value="L(+)-TARTRATE DEHYDRATASE SUBUNIT BETA-RELATED"/>
    <property type="match status" value="1"/>
</dbReference>